<evidence type="ECO:0000313" key="1">
    <source>
        <dbReference type="EMBL" id="MCD8742311.1"/>
    </source>
</evidence>
<sequence length="88" mass="10315">MAKLRASLHSRVHKWIDKVGFSLNSQTSKDNVTTKHYFFETFNLIEKEKQDDPAKSKYLCFDVYGEKIPVRSLLDLQSAFFDNLSRLK</sequence>
<proteinExistence type="predicted"/>
<accession>A0ABS8U5C9</accession>
<keyword evidence="2" id="KW-1185">Reference proteome</keyword>
<dbReference type="EMBL" id="JAJPWV010000006">
    <property type="protein sequence ID" value="MCD8742311.1"/>
    <property type="molecule type" value="Genomic_DNA"/>
</dbReference>
<reference evidence="1 2" key="1">
    <citation type="submission" date="2021-12" db="EMBL/GenBank/DDBJ databases">
        <title>Mucilaginibacter roseus genome.</title>
        <authorList>
            <person name="Ferreira J.R."/>
            <person name="Newman J.D."/>
        </authorList>
    </citation>
    <scope>NUCLEOTIDE SEQUENCE [LARGE SCALE GENOMIC DNA]</scope>
    <source>
        <strain evidence="1 2">LMG 28454</strain>
    </source>
</reference>
<name>A0ABS8U5C9_9SPHI</name>
<evidence type="ECO:0000313" key="2">
    <source>
        <dbReference type="Proteomes" id="UP001199919"/>
    </source>
</evidence>
<dbReference type="RefSeq" id="WP_232178869.1">
    <property type="nucleotide sequence ID" value="NZ_JAJPWV010000006.1"/>
</dbReference>
<organism evidence="1 2">
    <name type="scientific">Mucilaginibacter roseus</name>
    <dbReference type="NCBI Taxonomy" id="1528868"/>
    <lineage>
        <taxon>Bacteria</taxon>
        <taxon>Pseudomonadati</taxon>
        <taxon>Bacteroidota</taxon>
        <taxon>Sphingobacteriia</taxon>
        <taxon>Sphingobacteriales</taxon>
        <taxon>Sphingobacteriaceae</taxon>
        <taxon>Mucilaginibacter</taxon>
    </lineage>
</organism>
<comment type="caution">
    <text evidence="1">The sequence shown here is derived from an EMBL/GenBank/DDBJ whole genome shotgun (WGS) entry which is preliminary data.</text>
</comment>
<protein>
    <submittedName>
        <fullName evidence="1">Uncharacterized protein</fullName>
    </submittedName>
</protein>
<gene>
    <name evidence="1" type="ORF">LT679_17005</name>
</gene>
<dbReference type="Proteomes" id="UP001199919">
    <property type="component" value="Unassembled WGS sequence"/>
</dbReference>